<dbReference type="OrthoDB" id="194358at2759"/>
<dbReference type="InterPro" id="IPR002110">
    <property type="entry name" value="Ankyrin_rpt"/>
</dbReference>
<dbReference type="InParanoid" id="F2U1Y7"/>
<dbReference type="Proteomes" id="UP000007799">
    <property type="component" value="Unassembled WGS sequence"/>
</dbReference>
<keyword evidence="2 3" id="KW-0040">ANK repeat</keyword>
<feature type="repeat" description="ANK" evidence="3">
    <location>
        <begin position="36"/>
        <end position="68"/>
    </location>
</feature>
<evidence type="ECO:0000313" key="4">
    <source>
        <dbReference type="EMBL" id="EGD81639.1"/>
    </source>
</evidence>
<dbReference type="InterPro" id="IPR036770">
    <property type="entry name" value="Ankyrin_rpt-contain_sf"/>
</dbReference>
<dbReference type="STRING" id="946362.F2U1Y7"/>
<evidence type="ECO:0000256" key="3">
    <source>
        <dbReference type="PROSITE-ProRule" id="PRU00023"/>
    </source>
</evidence>
<proteinExistence type="predicted"/>
<dbReference type="PANTHER" id="PTHR24171">
    <property type="entry name" value="ANKYRIN REPEAT DOMAIN-CONTAINING PROTEIN 39-RELATED"/>
    <property type="match status" value="1"/>
</dbReference>
<name>F2U1Y7_SALR5</name>
<dbReference type="PANTHER" id="PTHR24171:SF9">
    <property type="entry name" value="ANKYRIN REPEAT DOMAIN-CONTAINING PROTEIN 39"/>
    <property type="match status" value="1"/>
</dbReference>
<evidence type="ECO:0000313" key="5">
    <source>
        <dbReference type="Proteomes" id="UP000007799"/>
    </source>
</evidence>
<dbReference type="Pfam" id="PF12796">
    <property type="entry name" value="Ank_2"/>
    <property type="match status" value="1"/>
</dbReference>
<dbReference type="PROSITE" id="PS50088">
    <property type="entry name" value="ANK_REPEAT"/>
    <property type="match status" value="2"/>
</dbReference>
<evidence type="ECO:0000256" key="1">
    <source>
        <dbReference type="ARBA" id="ARBA00022737"/>
    </source>
</evidence>
<dbReference type="RefSeq" id="XP_004996843.1">
    <property type="nucleotide sequence ID" value="XM_004996786.1"/>
</dbReference>
<dbReference type="Pfam" id="PF00023">
    <property type="entry name" value="Ank"/>
    <property type="match status" value="1"/>
</dbReference>
<accession>F2U1Y7</accession>
<dbReference type="PROSITE" id="PS50297">
    <property type="entry name" value="ANK_REP_REGION"/>
    <property type="match status" value="2"/>
</dbReference>
<protein>
    <submittedName>
        <fullName evidence="4">Uncharacterized protein</fullName>
    </submittedName>
</protein>
<feature type="repeat" description="ANK" evidence="3">
    <location>
        <begin position="70"/>
        <end position="102"/>
    </location>
</feature>
<gene>
    <name evidence="4" type="ORF">PTSG_02355</name>
</gene>
<keyword evidence="5" id="KW-1185">Reference proteome</keyword>
<reference evidence="4" key="1">
    <citation type="submission" date="2009-08" db="EMBL/GenBank/DDBJ databases">
        <title>Annotation of Salpingoeca rosetta.</title>
        <authorList>
            <consortium name="The Broad Institute Genome Sequencing Platform"/>
            <person name="Russ C."/>
            <person name="Cuomo C."/>
            <person name="Burger G."/>
            <person name="Gray M.W."/>
            <person name="Holland P.W.H."/>
            <person name="King N."/>
            <person name="Lang F.B.F."/>
            <person name="Roger A.J."/>
            <person name="Ruiz-Trillo I."/>
            <person name="Young S.K."/>
            <person name="Zeng Q."/>
            <person name="Gargeya S."/>
            <person name="Alvarado L."/>
            <person name="Berlin A."/>
            <person name="Chapman S.B."/>
            <person name="Chen Z."/>
            <person name="Freedman E."/>
            <person name="Gellesch M."/>
            <person name="Goldberg J."/>
            <person name="Griggs A."/>
            <person name="Gujja S."/>
            <person name="Heilman E."/>
            <person name="Heiman D."/>
            <person name="Howarth C."/>
            <person name="Mehta T."/>
            <person name="Neiman D."/>
            <person name="Pearson M."/>
            <person name="Roberts A."/>
            <person name="Saif S."/>
            <person name="Shea T."/>
            <person name="Shenoy N."/>
            <person name="Sisk P."/>
            <person name="Stolte C."/>
            <person name="Sykes S."/>
            <person name="White J."/>
            <person name="Yandava C."/>
            <person name="Haas B."/>
            <person name="Nusbaum C."/>
            <person name="Birren B."/>
        </authorList>
    </citation>
    <scope>NUCLEOTIDE SEQUENCE</scope>
    <source>
        <strain evidence="4">ATCC 50818</strain>
    </source>
</reference>
<dbReference type="SUPFAM" id="SSF48403">
    <property type="entry name" value="Ankyrin repeat"/>
    <property type="match status" value="1"/>
</dbReference>
<evidence type="ECO:0000256" key="2">
    <source>
        <dbReference type="ARBA" id="ARBA00023043"/>
    </source>
</evidence>
<keyword evidence="1" id="KW-0677">Repeat</keyword>
<dbReference type="SMART" id="SM00248">
    <property type="entry name" value="ANK"/>
    <property type="match status" value="3"/>
</dbReference>
<dbReference type="Gene3D" id="1.25.40.20">
    <property type="entry name" value="Ankyrin repeat-containing domain"/>
    <property type="match status" value="1"/>
</dbReference>
<dbReference type="KEGG" id="sre:PTSG_02355"/>
<dbReference type="AlphaFoldDB" id="F2U1Y7"/>
<organism evidence="4 5">
    <name type="scientific">Salpingoeca rosetta (strain ATCC 50818 / BSB-021)</name>
    <dbReference type="NCBI Taxonomy" id="946362"/>
    <lineage>
        <taxon>Eukaryota</taxon>
        <taxon>Choanoflagellata</taxon>
        <taxon>Craspedida</taxon>
        <taxon>Salpingoecidae</taxon>
        <taxon>Salpingoeca</taxon>
    </lineage>
</organism>
<sequence length="131" mass="14089">MMSCLTAVAQAKDWSQLEDVLRKDSANLDVNVRDKDGMTALMYASFYGNEGSVRLLLAHGADPNLTLPTSETTPLMFAMMSGNAQVVSALLQCGADPHTVNSKRRTALDIGAFTGNRSCCEALRKYLGVDA</sequence>
<dbReference type="eggNOG" id="KOG1710">
    <property type="taxonomic scope" value="Eukaryota"/>
</dbReference>
<dbReference type="EMBL" id="GL832959">
    <property type="protein sequence ID" value="EGD81639.1"/>
    <property type="molecule type" value="Genomic_DNA"/>
</dbReference>
<dbReference type="GeneID" id="16077436"/>